<dbReference type="AlphaFoldDB" id="A0AAD6SRR4"/>
<feature type="compositionally biased region" description="Low complexity" evidence="1">
    <location>
        <begin position="198"/>
        <end position="213"/>
    </location>
</feature>
<feature type="region of interest" description="Disordered" evidence="1">
    <location>
        <begin position="44"/>
        <end position="102"/>
    </location>
</feature>
<feature type="compositionally biased region" description="Low complexity" evidence="1">
    <location>
        <begin position="45"/>
        <end position="61"/>
    </location>
</feature>
<dbReference type="EMBL" id="JARJCM010000072">
    <property type="protein sequence ID" value="KAJ7032519.1"/>
    <property type="molecule type" value="Genomic_DNA"/>
</dbReference>
<name>A0AAD6SRR4_9AGAR</name>
<proteinExistence type="predicted"/>
<organism evidence="2 3">
    <name type="scientific">Mycena alexandri</name>
    <dbReference type="NCBI Taxonomy" id="1745969"/>
    <lineage>
        <taxon>Eukaryota</taxon>
        <taxon>Fungi</taxon>
        <taxon>Dikarya</taxon>
        <taxon>Basidiomycota</taxon>
        <taxon>Agaricomycotina</taxon>
        <taxon>Agaricomycetes</taxon>
        <taxon>Agaricomycetidae</taxon>
        <taxon>Agaricales</taxon>
        <taxon>Marasmiineae</taxon>
        <taxon>Mycenaceae</taxon>
        <taxon>Mycena</taxon>
    </lineage>
</organism>
<accession>A0AAD6SRR4</accession>
<evidence type="ECO:0000313" key="2">
    <source>
        <dbReference type="EMBL" id="KAJ7032519.1"/>
    </source>
</evidence>
<feature type="region of interest" description="Disordered" evidence="1">
    <location>
        <begin position="178"/>
        <end position="356"/>
    </location>
</feature>
<gene>
    <name evidence="2" type="ORF">C8F04DRAFT_1107129</name>
</gene>
<evidence type="ECO:0000256" key="1">
    <source>
        <dbReference type="SAM" id="MobiDB-lite"/>
    </source>
</evidence>
<protein>
    <submittedName>
        <fullName evidence="2">Uncharacterized protein</fullName>
    </submittedName>
</protein>
<feature type="compositionally biased region" description="Polar residues" evidence="1">
    <location>
        <begin position="220"/>
        <end position="236"/>
    </location>
</feature>
<evidence type="ECO:0000313" key="3">
    <source>
        <dbReference type="Proteomes" id="UP001218188"/>
    </source>
</evidence>
<feature type="compositionally biased region" description="Low complexity" evidence="1">
    <location>
        <begin position="76"/>
        <end position="95"/>
    </location>
</feature>
<comment type="caution">
    <text evidence="2">The sequence shown here is derived from an EMBL/GenBank/DDBJ whole genome shotgun (WGS) entry which is preliminary data.</text>
</comment>
<keyword evidence="3" id="KW-1185">Reference proteome</keyword>
<feature type="compositionally biased region" description="Low complexity" evidence="1">
    <location>
        <begin position="304"/>
        <end position="324"/>
    </location>
</feature>
<sequence>MATTSALPPTTHALPSTHRAHLIRSTRKLGNILGETPLLLDVYPSGPSHSRSSSVSSVASTDSKRTGRIFADAPRSSSLASADVAPVPSSDDSVSTNTKAKSMDAPRPLLVLRLASQRPLSSVSIVSPRSPAFSPITPTFVVDRRKKMAKLTRTLGANVPPELVFSAASDQRTSINSDSGLLMPLPGHQRSTSYNIPGRRGSYSSAGSSALASPTREAAFSSNTYHGGHTSGSPTSDGWVDLAQPSSYPPSPRSPHYAKTSPTWSASFADDMRVPVPTSPPARPSTTTRSTGDTRYLSRHFQFAPSSRSASPYPGSSRSSSPYRPADEADDEDEHGNTHRKEAGWSGEWSGAQGMDDVVNRLRGLKMK</sequence>
<reference evidence="2" key="1">
    <citation type="submission" date="2023-03" db="EMBL/GenBank/DDBJ databases">
        <title>Massive genome expansion in bonnet fungi (Mycena s.s.) driven by repeated elements and novel gene families across ecological guilds.</title>
        <authorList>
            <consortium name="Lawrence Berkeley National Laboratory"/>
            <person name="Harder C.B."/>
            <person name="Miyauchi S."/>
            <person name="Viragh M."/>
            <person name="Kuo A."/>
            <person name="Thoen E."/>
            <person name="Andreopoulos B."/>
            <person name="Lu D."/>
            <person name="Skrede I."/>
            <person name="Drula E."/>
            <person name="Henrissat B."/>
            <person name="Morin E."/>
            <person name="Kohler A."/>
            <person name="Barry K."/>
            <person name="LaButti K."/>
            <person name="Morin E."/>
            <person name="Salamov A."/>
            <person name="Lipzen A."/>
            <person name="Mereny Z."/>
            <person name="Hegedus B."/>
            <person name="Baldrian P."/>
            <person name="Stursova M."/>
            <person name="Weitz H."/>
            <person name="Taylor A."/>
            <person name="Grigoriev I.V."/>
            <person name="Nagy L.G."/>
            <person name="Martin F."/>
            <person name="Kauserud H."/>
        </authorList>
    </citation>
    <scope>NUCLEOTIDE SEQUENCE</scope>
    <source>
        <strain evidence="2">CBHHK200</strain>
    </source>
</reference>
<dbReference type="Proteomes" id="UP001218188">
    <property type="component" value="Unassembled WGS sequence"/>
</dbReference>